<dbReference type="InterPro" id="IPR000182">
    <property type="entry name" value="GNAT_dom"/>
</dbReference>
<evidence type="ECO:0000259" key="1">
    <source>
        <dbReference type="Pfam" id="PF13302"/>
    </source>
</evidence>
<dbReference type="Gene3D" id="3.40.630.30">
    <property type="match status" value="1"/>
</dbReference>
<dbReference type="PANTHER" id="PTHR43441:SF5">
    <property type="entry name" value="FAMILY ACETYLTRANSFERASE, PUTATIVE-RELATED"/>
    <property type="match status" value="1"/>
</dbReference>
<keyword evidence="3" id="KW-1185">Reference proteome</keyword>
<dbReference type="GO" id="GO:1990189">
    <property type="term" value="F:protein N-terminal-serine acetyltransferase activity"/>
    <property type="evidence" value="ECO:0007669"/>
    <property type="project" value="TreeGrafter"/>
</dbReference>
<name>A0A427YIW0_9TREE</name>
<proteinExistence type="predicted"/>
<dbReference type="EMBL" id="RSCD01000009">
    <property type="protein sequence ID" value="RSH91026.1"/>
    <property type="molecule type" value="Genomic_DNA"/>
</dbReference>
<dbReference type="Pfam" id="PF13302">
    <property type="entry name" value="Acetyltransf_3"/>
    <property type="match status" value="1"/>
</dbReference>
<dbReference type="Proteomes" id="UP000279259">
    <property type="component" value="Unassembled WGS sequence"/>
</dbReference>
<gene>
    <name evidence="2" type="ORF">EHS25_010202</name>
</gene>
<evidence type="ECO:0000313" key="3">
    <source>
        <dbReference type="Proteomes" id="UP000279259"/>
    </source>
</evidence>
<feature type="domain" description="N-acetyltransferase" evidence="1">
    <location>
        <begin position="42"/>
        <end position="197"/>
    </location>
</feature>
<dbReference type="OrthoDB" id="41238at2759"/>
<dbReference type="PANTHER" id="PTHR43441">
    <property type="entry name" value="RIBOSOMAL-PROTEIN-SERINE ACETYLTRANSFERASE"/>
    <property type="match status" value="1"/>
</dbReference>
<sequence>MSYLNTYQRSPATFAPDAHLTTPPETYDYNFVFPVKLLSSDRVELRPFVPSVHAQLLYDGIAKYPEVTRWLPMQDGSFSDVLALAETMRRNPATLMHAIYTDAPGPDTPKTDPKDYVFAGVMSCINASYDDMTAEPGYIIILPPFQRTHVLTHAAGTLMHRILDPESLGGLGLRRCQWYTTTLNEASQRASLRLGYTYEGTQRAAKVLPLGKEGIRPGRKGDYKQEHMTRDTWGASIIWEEWEEKVRDHVDALMARRR</sequence>
<organism evidence="2 3">
    <name type="scientific">Saitozyma podzolica</name>
    <dbReference type="NCBI Taxonomy" id="1890683"/>
    <lineage>
        <taxon>Eukaryota</taxon>
        <taxon>Fungi</taxon>
        <taxon>Dikarya</taxon>
        <taxon>Basidiomycota</taxon>
        <taxon>Agaricomycotina</taxon>
        <taxon>Tremellomycetes</taxon>
        <taxon>Tremellales</taxon>
        <taxon>Trimorphomycetaceae</taxon>
        <taxon>Saitozyma</taxon>
    </lineage>
</organism>
<comment type="caution">
    <text evidence="2">The sequence shown here is derived from an EMBL/GenBank/DDBJ whole genome shotgun (WGS) entry which is preliminary data.</text>
</comment>
<dbReference type="InterPro" id="IPR051908">
    <property type="entry name" value="Ribosomal_N-acetyltransferase"/>
</dbReference>
<dbReference type="GO" id="GO:0008999">
    <property type="term" value="F:protein-N-terminal-alanine acetyltransferase activity"/>
    <property type="evidence" value="ECO:0007669"/>
    <property type="project" value="TreeGrafter"/>
</dbReference>
<reference evidence="2 3" key="1">
    <citation type="submission" date="2018-11" db="EMBL/GenBank/DDBJ databases">
        <title>Genome sequence of Saitozyma podzolica DSM 27192.</title>
        <authorList>
            <person name="Aliyu H."/>
            <person name="Gorte O."/>
            <person name="Ochsenreither K."/>
        </authorList>
    </citation>
    <scope>NUCLEOTIDE SEQUENCE [LARGE SCALE GENOMIC DNA]</scope>
    <source>
        <strain evidence="2 3">DSM 27192</strain>
    </source>
</reference>
<protein>
    <recommendedName>
        <fullName evidence="1">N-acetyltransferase domain-containing protein</fullName>
    </recommendedName>
</protein>
<dbReference type="SUPFAM" id="SSF55729">
    <property type="entry name" value="Acyl-CoA N-acyltransferases (Nat)"/>
    <property type="match status" value="1"/>
</dbReference>
<evidence type="ECO:0000313" key="2">
    <source>
        <dbReference type="EMBL" id="RSH91026.1"/>
    </source>
</evidence>
<dbReference type="InterPro" id="IPR016181">
    <property type="entry name" value="Acyl_CoA_acyltransferase"/>
</dbReference>
<dbReference type="AlphaFoldDB" id="A0A427YIW0"/>
<accession>A0A427YIW0</accession>